<dbReference type="Proteomes" id="UP000243579">
    <property type="component" value="Unassembled WGS sequence"/>
</dbReference>
<dbReference type="Gene3D" id="1.20.1050.80">
    <property type="entry name" value="VPS9 domain"/>
    <property type="match status" value="1"/>
</dbReference>
<keyword evidence="3" id="KW-1185">Reference proteome</keyword>
<keyword evidence="1" id="KW-0175">Coiled coil</keyword>
<dbReference type="OrthoDB" id="300289at2759"/>
<dbReference type="EMBL" id="JNBR01001424">
    <property type="protein sequence ID" value="OQR87761.1"/>
    <property type="molecule type" value="Genomic_DNA"/>
</dbReference>
<name>A0A1V9YPY3_ACHHY</name>
<dbReference type="InterPro" id="IPR037191">
    <property type="entry name" value="VPS9_dom_sf"/>
</dbReference>
<reference evidence="2 3" key="1">
    <citation type="journal article" date="2014" name="Genome Biol. Evol.">
        <title>The secreted proteins of Achlya hypogyna and Thraustotheca clavata identify the ancestral oomycete secretome and reveal gene acquisitions by horizontal gene transfer.</title>
        <authorList>
            <person name="Misner I."/>
            <person name="Blouin N."/>
            <person name="Leonard G."/>
            <person name="Richards T.A."/>
            <person name="Lane C.E."/>
        </authorList>
    </citation>
    <scope>NUCLEOTIDE SEQUENCE [LARGE SCALE GENOMIC DNA]</scope>
    <source>
        <strain evidence="2 3">ATCC 48635</strain>
    </source>
</reference>
<evidence type="ECO:0000313" key="2">
    <source>
        <dbReference type="EMBL" id="OQR87761.1"/>
    </source>
</evidence>
<feature type="coiled-coil region" evidence="1">
    <location>
        <begin position="55"/>
        <end position="93"/>
    </location>
</feature>
<evidence type="ECO:0000313" key="3">
    <source>
        <dbReference type="Proteomes" id="UP000243579"/>
    </source>
</evidence>
<dbReference type="SUPFAM" id="SSF109993">
    <property type="entry name" value="VPS9 domain"/>
    <property type="match status" value="1"/>
</dbReference>
<evidence type="ECO:0000256" key="1">
    <source>
        <dbReference type="SAM" id="Coils"/>
    </source>
</evidence>
<gene>
    <name evidence="2" type="ORF">ACHHYP_08074</name>
</gene>
<protein>
    <submittedName>
        <fullName evidence="2">Uncharacterized protein</fullName>
    </submittedName>
</protein>
<comment type="caution">
    <text evidence="2">The sequence shown here is derived from an EMBL/GenBank/DDBJ whole genome shotgun (WGS) entry which is preliminary data.</text>
</comment>
<organism evidence="2 3">
    <name type="scientific">Achlya hypogyna</name>
    <name type="common">Oomycete</name>
    <name type="synonym">Protoachlya hypogyna</name>
    <dbReference type="NCBI Taxonomy" id="1202772"/>
    <lineage>
        <taxon>Eukaryota</taxon>
        <taxon>Sar</taxon>
        <taxon>Stramenopiles</taxon>
        <taxon>Oomycota</taxon>
        <taxon>Saprolegniomycetes</taxon>
        <taxon>Saprolegniales</taxon>
        <taxon>Achlyaceae</taxon>
        <taxon>Achlya</taxon>
    </lineage>
</organism>
<accession>A0A1V9YPY3</accession>
<proteinExistence type="predicted"/>
<dbReference type="AlphaFoldDB" id="A0A1V9YPY3"/>
<sequence>MVEGNDDPATGVEALLDDLFPEGVPEAARAKQTSMRSWSGRLLKHVASVLWLPSATEFEKEVLALRTSVEEYREELEAAVAGHQALYEELQVAGEHLAARWAAGLRFLAPQGVARRTVEQYRYLSVLMVQEKKLLADLEACAVDVLTSRIQATDDLLHALNADPTPALIAAVADAAWLSPAASLLETYLPHAALVTRHTHLTGAITRAYDAVRAPRAPTLGLLDVLRGLESAAQMDGSSATYLCQDASSRDAVASLLNRFRRCVGDTRTQCGRLLRRWADKLHADVETTVALDTSGANNTDGLDEFFVAHLAAWLGARDRAYAPAVLATRLPPAKALLAFERYFEARVRSEFGCDGYAPALRLGVHHAVFAAVAKVAAAYEVPASPHFSRHLLHLHHAHVDMASLGLPLCVVTNGASLPHTVAAVAAIAVEISPLGVVSAVLAAIHCLHAEMATLGSPHLNADLLIPLLVCVLAQADAPAVARRLQLAMTFAFGHVPEGSEAGAHLSLIAFRQDHVIAYYLTCMHAAVSVIGGDASACATCNRLLDGVALVEVPCHRPRPTTPVGNVAALSAWIQHHHLSEDTLELLEPWMA</sequence>